<dbReference type="RefSeq" id="WP_377003230.1">
    <property type="nucleotide sequence ID" value="NZ_JBHSGG010000005.1"/>
</dbReference>
<keyword evidence="2" id="KW-1185">Reference proteome</keyword>
<comment type="caution">
    <text evidence="1">The sequence shown here is derived from an EMBL/GenBank/DDBJ whole genome shotgun (WGS) entry which is preliminary data.</text>
</comment>
<proteinExistence type="predicted"/>
<accession>A0ABV9NFU2</accession>
<evidence type="ECO:0000313" key="2">
    <source>
        <dbReference type="Proteomes" id="UP001595892"/>
    </source>
</evidence>
<organism evidence="1 2">
    <name type="scientific">Coralloluteibacterium thermophilum</name>
    <dbReference type="NCBI Taxonomy" id="2707049"/>
    <lineage>
        <taxon>Bacteria</taxon>
        <taxon>Pseudomonadati</taxon>
        <taxon>Pseudomonadota</taxon>
        <taxon>Gammaproteobacteria</taxon>
        <taxon>Lysobacterales</taxon>
        <taxon>Lysobacteraceae</taxon>
        <taxon>Coralloluteibacterium</taxon>
    </lineage>
</organism>
<evidence type="ECO:0000313" key="1">
    <source>
        <dbReference type="EMBL" id="MFC4727212.1"/>
    </source>
</evidence>
<dbReference type="Proteomes" id="UP001595892">
    <property type="component" value="Unassembled WGS sequence"/>
</dbReference>
<protein>
    <submittedName>
        <fullName evidence="1">Uncharacterized protein</fullName>
    </submittedName>
</protein>
<dbReference type="EMBL" id="JBHSGG010000005">
    <property type="protein sequence ID" value="MFC4727212.1"/>
    <property type="molecule type" value="Genomic_DNA"/>
</dbReference>
<reference evidence="2" key="1">
    <citation type="journal article" date="2019" name="Int. J. Syst. Evol. Microbiol.">
        <title>The Global Catalogue of Microorganisms (GCM) 10K type strain sequencing project: providing services to taxonomists for standard genome sequencing and annotation.</title>
        <authorList>
            <consortium name="The Broad Institute Genomics Platform"/>
            <consortium name="The Broad Institute Genome Sequencing Center for Infectious Disease"/>
            <person name="Wu L."/>
            <person name="Ma J."/>
        </authorList>
    </citation>
    <scope>NUCLEOTIDE SEQUENCE [LARGE SCALE GENOMIC DNA]</scope>
    <source>
        <strain evidence="2">CGMCC 1.13574</strain>
    </source>
</reference>
<name>A0ABV9NFU2_9GAMM</name>
<gene>
    <name evidence="1" type="ORF">ACFO3Q_03395</name>
</gene>
<sequence length="300" mass="32052">MDFAKGALVSVVLAVSALSWRPGVAQQLPRTVQCESCSNYVQLEQAALVQGSGYYFVYSLRYGIFLAATVSWTDGGGGWEEPRREIKAASGYYRVDQGVPPDGAIAAFDAMKNLHDATGGTNRLEIEVHAHDLGVNGLGTASIYDVMLDNNLRARIGDRLRDPNFSVNTTNFPIAESVYQTIVSFAAAYLGASPQALLNVKINTHDGGHLYFQVKLAEQRVEYVPDSARTPNGQLVPMGPASFGGQGHWYGPASGGDDVTDLADYFRRIGAEVSGSGTGSFDCGWTPHPGGGGTLHCQAR</sequence>